<keyword evidence="3" id="KW-1185">Reference proteome</keyword>
<feature type="region of interest" description="Disordered" evidence="1">
    <location>
        <begin position="324"/>
        <end position="354"/>
    </location>
</feature>
<feature type="region of interest" description="Disordered" evidence="1">
    <location>
        <begin position="274"/>
        <end position="296"/>
    </location>
</feature>
<reference evidence="2 3" key="1">
    <citation type="journal article" date="2015" name="Mol. Plant Microbe Interact.">
        <title>Genome, transcriptome, and functional analyses of Penicillium expansum provide new insights into secondary metabolism and pathogenicity.</title>
        <authorList>
            <person name="Ballester A.R."/>
            <person name="Marcet-Houben M."/>
            <person name="Levin E."/>
            <person name="Sela N."/>
            <person name="Selma-Lazaro C."/>
            <person name="Carmona L."/>
            <person name="Wisniewski M."/>
            <person name="Droby S."/>
            <person name="Gonzalez-Candelas L."/>
            <person name="Gabaldon T."/>
        </authorList>
    </citation>
    <scope>NUCLEOTIDE SEQUENCE [LARGE SCALE GENOMIC DNA]</scope>
    <source>
        <strain evidence="2 3">MD-8</strain>
    </source>
</reference>
<dbReference type="PANTHER" id="PTHR14097">
    <property type="entry name" value="OXIDOREDUCTASE HTATIP2"/>
    <property type="match status" value="1"/>
</dbReference>
<dbReference type="PANTHER" id="PTHR14097:SF8">
    <property type="entry name" value="NAD(P)-BINDING DOMAIN-CONTAINING PROTEIN"/>
    <property type="match status" value="1"/>
</dbReference>
<feature type="compositionally biased region" description="Basic and acidic residues" evidence="1">
    <location>
        <begin position="274"/>
        <end position="287"/>
    </location>
</feature>
<evidence type="ECO:0008006" key="4">
    <source>
        <dbReference type="Google" id="ProtNLM"/>
    </source>
</evidence>
<dbReference type="AlphaFoldDB" id="A0A0A2JIY9"/>
<comment type="caution">
    <text evidence="2">The sequence shown here is derived from an EMBL/GenBank/DDBJ whole genome shotgun (WGS) entry which is preliminary data.</text>
</comment>
<proteinExistence type="predicted"/>
<name>A0A0A2JIY9_PENEN</name>
<dbReference type="SUPFAM" id="SSF51735">
    <property type="entry name" value="NAD(P)-binding Rossmann-fold domains"/>
    <property type="match status" value="1"/>
</dbReference>
<evidence type="ECO:0000313" key="2">
    <source>
        <dbReference type="EMBL" id="KGO55377.1"/>
    </source>
</evidence>
<dbReference type="EMBL" id="JQFZ01000195">
    <property type="protein sequence ID" value="KGO55377.1"/>
    <property type="molecule type" value="Genomic_DNA"/>
</dbReference>
<protein>
    <recommendedName>
        <fullName evidence="4">NAD(P)-binding domain-containing protein</fullName>
    </recommendedName>
</protein>
<dbReference type="VEuPathDB" id="FungiDB:PEXP_073510"/>
<organism evidence="2 3">
    <name type="scientific">Penicillium expansum</name>
    <name type="common">Blue mold rot fungus</name>
    <dbReference type="NCBI Taxonomy" id="27334"/>
    <lineage>
        <taxon>Eukaryota</taxon>
        <taxon>Fungi</taxon>
        <taxon>Dikarya</taxon>
        <taxon>Ascomycota</taxon>
        <taxon>Pezizomycotina</taxon>
        <taxon>Eurotiomycetes</taxon>
        <taxon>Eurotiomycetidae</taxon>
        <taxon>Eurotiales</taxon>
        <taxon>Aspergillaceae</taxon>
        <taxon>Penicillium</taxon>
    </lineage>
</organism>
<dbReference type="GeneID" id="27675775"/>
<sequence length="354" mass="40034">MKLILAGATSLLGTEIVRQSLQIREITQVVALARQPVQLDDSVNSSKVRSVVIRDYGEYPDYVKAEFAGADACIWTVAATPLHAGGFDFAEVKRVCQDCTKLGFEAMYEAGPARPFRFMYLSAEGIPRDPTKRPVVMADYHNMRVMNSNPTICSGFMLMCLSVNWRNTELMVLKFPTEKEGVEVCIARPSLIANSTTWSRALVANLFRIVSRFGRPIPNIQRSELAAAVLNQVMHGFEKETLLNADLVRVGRKELKFRTVKMVNRPQSQNLNLEHEPEQIDAPEMKDPVQPGSSDIDERMTRDYKEAIDKTNIINEERLRHVVPQSTTAYREPSEEEIDISWRPDPSGHPRRTL</sequence>
<dbReference type="HOGENOM" id="CLU_071330_0_0_1"/>
<accession>A0A0A2JIY9</accession>
<dbReference type="InterPro" id="IPR036291">
    <property type="entry name" value="NAD(P)-bd_dom_sf"/>
</dbReference>
<gene>
    <name evidence="2" type="ORF">PEX2_030810</name>
</gene>
<dbReference type="RefSeq" id="XP_016597528.1">
    <property type="nucleotide sequence ID" value="XM_016740356.1"/>
</dbReference>
<evidence type="ECO:0000313" key="3">
    <source>
        <dbReference type="Proteomes" id="UP000030143"/>
    </source>
</evidence>
<dbReference type="Proteomes" id="UP000030143">
    <property type="component" value="Unassembled WGS sequence"/>
</dbReference>
<dbReference type="Gene3D" id="3.40.50.720">
    <property type="entry name" value="NAD(P)-binding Rossmann-like Domain"/>
    <property type="match status" value="1"/>
</dbReference>
<evidence type="ECO:0000256" key="1">
    <source>
        <dbReference type="SAM" id="MobiDB-lite"/>
    </source>
</evidence>